<gene>
    <name evidence="2" type="ORF">FB559_0319</name>
</gene>
<feature type="chain" id="PRO_5022148318" evidence="1">
    <location>
        <begin position="29"/>
        <end position="44"/>
    </location>
</feature>
<name>A0A543CCL6_9ACTN</name>
<reference evidence="2 3" key="1">
    <citation type="submission" date="2019-06" db="EMBL/GenBank/DDBJ databases">
        <title>Sequencing the genomes of 1000 actinobacteria strains.</title>
        <authorList>
            <person name="Klenk H.-P."/>
        </authorList>
    </citation>
    <scope>NUCLEOTIDE SEQUENCE [LARGE SCALE GENOMIC DNA]</scope>
    <source>
        <strain evidence="2 3">DSM 102200</strain>
    </source>
</reference>
<keyword evidence="1" id="KW-0732">Signal</keyword>
<evidence type="ECO:0000313" key="2">
    <source>
        <dbReference type="EMBL" id="TQL94836.1"/>
    </source>
</evidence>
<comment type="caution">
    <text evidence="2">The sequence shown here is derived from an EMBL/GenBank/DDBJ whole genome shotgun (WGS) entry which is preliminary data.</text>
</comment>
<keyword evidence="3" id="KW-1185">Reference proteome</keyword>
<organism evidence="2 3">
    <name type="scientific">Actinoallomurus bryophytorum</name>
    <dbReference type="NCBI Taxonomy" id="1490222"/>
    <lineage>
        <taxon>Bacteria</taxon>
        <taxon>Bacillati</taxon>
        <taxon>Actinomycetota</taxon>
        <taxon>Actinomycetes</taxon>
        <taxon>Streptosporangiales</taxon>
        <taxon>Thermomonosporaceae</taxon>
        <taxon>Actinoallomurus</taxon>
    </lineage>
</organism>
<protein>
    <submittedName>
        <fullName evidence="2">Uncharacterized protein</fullName>
    </submittedName>
</protein>
<proteinExistence type="predicted"/>
<dbReference type="EMBL" id="VFOZ01000001">
    <property type="protein sequence ID" value="TQL94836.1"/>
    <property type="molecule type" value="Genomic_DNA"/>
</dbReference>
<evidence type="ECO:0000313" key="3">
    <source>
        <dbReference type="Proteomes" id="UP000316096"/>
    </source>
</evidence>
<accession>A0A543CCL6</accession>
<feature type="signal peptide" evidence="1">
    <location>
        <begin position="1"/>
        <end position="28"/>
    </location>
</feature>
<dbReference type="AlphaFoldDB" id="A0A543CCL6"/>
<sequence>MNRLKRAAATLVAVTGISLAIGSTPAVAVTSVEHGGSPGVFHCC</sequence>
<evidence type="ECO:0000256" key="1">
    <source>
        <dbReference type="SAM" id="SignalP"/>
    </source>
</evidence>
<dbReference type="Proteomes" id="UP000316096">
    <property type="component" value="Unassembled WGS sequence"/>
</dbReference>